<dbReference type="Gene3D" id="2.40.50.480">
    <property type="match status" value="1"/>
</dbReference>
<gene>
    <name evidence="1" type="ORF">A5802_001156</name>
</gene>
<dbReference type="AlphaFoldDB" id="A0A242KZX7"/>
<dbReference type="InterPro" id="IPR006542">
    <property type="entry name" value="DUF1093"/>
</dbReference>
<evidence type="ECO:0000313" key="2">
    <source>
        <dbReference type="Proteomes" id="UP000195024"/>
    </source>
</evidence>
<proteinExistence type="predicted"/>
<dbReference type="Proteomes" id="UP000195024">
    <property type="component" value="Unassembled WGS sequence"/>
</dbReference>
<dbReference type="PANTHER" id="PTHR36433">
    <property type="entry name" value="HYPOTHETICAL CYTOSOLIC PROTEIN"/>
    <property type="match status" value="1"/>
</dbReference>
<reference evidence="1 2" key="1">
    <citation type="submission" date="2017-05" db="EMBL/GenBank/DDBJ databases">
        <title>The Genome Sequence of Enterococcus mundtii 6B1_DIV0119.</title>
        <authorList>
            <consortium name="The Broad Institute Genomics Platform"/>
            <consortium name="The Broad Institute Genomic Center for Infectious Diseases"/>
            <person name="Earl A."/>
            <person name="Manson A."/>
            <person name="Schwartman J."/>
            <person name="Gilmore M."/>
            <person name="Abouelleil A."/>
            <person name="Cao P."/>
            <person name="Chapman S."/>
            <person name="Cusick C."/>
            <person name="Shea T."/>
            <person name="Young S."/>
            <person name="Neafsey D."/>
            <person name="Nusbaum C."/>
            <person name="Birren B."/>
        </authorList>
    </citation>
    <scope>NUCLEOTIDE SEQUENCE [LARGE SCALE GENOMIC DNA]</scope>
    <source>
        <strain evidence="1 2">6B1_DIV0119</strain>
    </source>
</reference>
<comment type="caution">
    <text evidence="1">The sequence shown here is derived from an EMBL/GenBank/DDBJ whole genome shotgun (WGS) entry which is preliminary data.</text>
</comment>
<dbReference type="SUPFAM" id="SSF159121">
    <property type="entry name" value="BC4932-like"/>
    <property type="match status" value="1"/>
</dbReference>
<accession>A0A242KZX7</accession>
<dbReference type="InterPro" id="IPR036166">
    <property type="entry name" value="YxeA-like_sf"/>
</dbReference>
<sequence>MIMGKLVKGLLVIALILGIGAFFIESKTEGFQALTDNFLSDKEVKEYYVKTSSGDKKGKDYLYTFEGYDEDGNQQTVKKLVDHELKQGRYLKIYAKGMQGKGWSEVPENEVPTKALQKINI</sequence>
<dbReference type="NCBIfam" id="TIGR01655">
    <property type="entry name" value="yxeA_fam"/>
    <property type="match status" value="1"/>
</dbReference>
<evidence type="ECO:0008006" key="3">
    <source>
        <dbReference type="Google" id="ProtNLM"/>
    </source>
</evidence>
<name>A0A242KZX7_ENTMU</name>
<evidence type="ECO:0000313" key="1">
    <source>
        <dbReference type="EMBL" id="OTP27421.1"/>
    </source>
</evidence>
<dbReference type="EMBL" id="NGMS01000001">
    <property type="protein sequence ID" value="OTP27421.1"/>
    <property type="molecule type" value="Genomic_DNA"/>
</dbReference>
<dbReference type="PANTHER" id="PTHR36433:SF2">
    <property type="entry name" value="YXEA FAMILY PROTEIN"/>
    <property type="match status" value="1"/>
</dbReference>
<dbReference type="Pfam" id="PF06486">
    <property type="entry name" value="DUF1093"/>
    <property type="match status" value="1"/>
</dbReference>
<organism evidence="1 2">
    <name type="scientific">Enterococcus mundtii</name>
    <dbReference type="NCBI Taxonomy" id="53346"/>
    <lineage>
        <taxon>Bacteria</taxon>
        <taxon>Bacillati</taxon>
        <taxon>Bacillota</taxon>
        <taxon>Bacilli</taxon>
        <taxon>Lactobacillales</taxon>
        <taxon>Enterococcaceae</taxon>
        <taxon>Enterococcus</taxon>
    </lineage>
</organism>
<protein>
    <recommendedName>
        <fullName evidence="3">YxeA family protein</fullName>
    </recommendedName>
</protein>